<accession>A0ABV7KY33</accession>
<organism evidence="2 3">
    <name type="scientific">Marinibaculum pumilum</name>
    <dbReference type="NCBI Taxonomy" id="1766165"/>
    <lineage>
        <taxon>Bacteria</taxon>
        <taxon>Pseudomonadati</taxon>
        <taxon>Pseudomonadota</taxon>
        <taxon>Alphaproteobacteria</taxon>
        <taxon>Rhodospirillales</taxon>
        <taxon>Rhodospirillaceae</taxon>
        <taxon>Marinibaculum</taxon>
    </lineage>
</organism>
<feature type="region of interest" description="Disordered" evidence="1">
    <location>
        <begin position="1"/>
        <end position="89"/>
    </location>
</feature>
<evidence type="ECO:0000313" key="3">
    <source>
        <dbReference type="Proteomes" id="UP001595528"/>
    </source>
</evidence>
<keyword evidence="3" id="KW-1185">Reference proteome</keyword>
<name>A0ABV7KY33_9PROT</name>
<feature type="compositionally biased region" description="Basic and acidic residues" evidence="1">
    <location>
        <begin position="1"/>
        <end position="19"/>
    </location>
</feature>
<feature type="non-terminal residue" evidence="2">
    <location>
        <position position="89"/>
    </location>
</feature>
<evidence type="ECO:0000313" key="2">
    <source>
        <dbReference type="EMBL" id="MFC3227217.1"/>
    </source>
</evidence>
<feature type="compositionally biased region" description="Basic and acidic residues" evidence="1">
    <location>
        <begin position="29"/>
        <end position="56"/>
    </location>
</feature>
<gene>
    <name evidence="2" type="ORF">ACFOGJ_08260</name>
</gene>
<sequence>MSDGKQSKPEDKKPGRIIDAEIEPVSPEDAAKPGRPDDPPRVDLRDSSGQADRKTAESGPAGTRPAADPKAPESKQGESKPGESKPGDQ</sequence>
<evidence type="ECO:0000256" key="1">
    <source>
        <dbReference type="SAM" id="MobiDB-lite"/>
    </source>
</evidence>
<dbReference type="Proteomes" id="UP001595528">
    <property type="component" value="Unassembled WGS sequence"/>
</dbReference>
<dbReference type="EMBL" id="JBHRTR010000020">
    <property type="protein sequence ID" value="MFC3227217.1"/>
    <property type="molecule type" value="Genomic_DNA"/>
</dbReference>
<feature type="compositionally biased region" description="Basic and acidic residues" evidence="1">
    <location>
        <begin position="70"/>
        <end position="89"/>
    </location>
</feature>
<reference evidence="3" key="1">
    <citation type="journal article" date="2019" name="Int. J. Syst. Evol. Microbiol.">
        <title>The Global Catalogue of Microorganisms (GCM) 10K type strain sequencing project: providing services to taxonomists for standard genome sequencing and annotation.</title>
        <authorList>
            <consortium name="The Broad Institute Genomics Platform"/>
            <consortium name="The Broad Institute Genome Sequencing Center for Infectious Disease"/>
            <person name="Wu L."/>
            <person name="Ma J."/>
        </authorList>
    </citation>
    <scope>NUCLEOTIDE SEQUENCE [LARGE SCALE GENOMIC DNA]</scope>
    <source>
        <strain evidence="3">KCTC 42964</strain>
    </source>
</reference>
<dbReference type="RefSeq" id="WP_379899378.1">
    <property type="nucleotide sequence ID" value="NZ_JBHRTR010000020.1"/>
</dbReference>
<proteinExistence type="predicted"/>
<protein>
    <submittedName>
        <fullName evidence="2">Uncharacterized protein</fullName>
    </submittedName>
</protein>
<comment type="caution">
    <text evidence="2">The sequence shown here is derived from an EMBL/GenBank/DDBJ whole genome shotgun (WGS) entry which is preliminary data.</text>
</comment>